<dbReference type="CDD" id="cd05403">
    <property type="entry name" value="NT_KNTase_like"/>
    <property type="match status" value="1"/>
</dbReference>
<feature type="domain" description="Polymerase nucleotidyl transferase" evidence="1">
    <location>
        <begin position="18"/>
        <end position="65"/>
    </location>
</feature>
<dbReference type="GO" id="GO:0016779">
    <property type="term" value="F:nucleotidyltransferase activity"/>
    <property type="evidence" value="ECO:0007669"/>
    <property type="project" value="InterPro"/>
</dbReference>
<dbReference type="EMBL" id="WUFT01000010">
    <property type="protein sequence ID" value="NEJ72190.1"/>
    <property type="molecule type" value="Genomic_DNA"/>
</dbReference>
<name>A0A7K3UEU2_9HYPH</name>
<reference evidence="2 3" key="1">
    <citation type="submission" date="2019-12" db="EMBL/GenBank/DDBJ databases">
        <title>Rhizobium genotypes associated with high levels of biological nitrogen fixation by grain legumes in a temperate-maritime cropping system.</title>
        <authorList>
            <person name="Maluk M."/>
            <person name="Francesc Ferrando Molina F."/>
            <person name="Lopez Del Egido L."/>
            <person name="Lafos M."/>
            <person name="Langarica-Fuentes A."/>
            <person name="Gebre Yohannes G."/>
            <person name="Young M.W."/>
            <person name="Martin P."/>
            <person name="Gantlett R."/>
            <person name="Kenicer G."/>
            <person name="Hawes C."/>
            <person name="Begg G.S."/>
            <person name="Quilliam R.S."/>
            <person name="Squire G.R."/>
            <person name="Poole P.S."/>
            <person name="Young P.W."/>
            <person name="Iannetta P.M."/>
            <person name="James E.K."/>
        </authorList>
    </citation>
    <scope>NUCLEOTIDE SEQUENCE [LARGE SCALE GENOMIC DNA]</scope>
    <source>
        <strain evidence="2 3">JHI366</strain>
    </source>
</reference>
<dbReference type="SUPFAM" id="SSF81301">
    <property type="entry name" value="Nucleotidyltransferase"/>
    <property type="match status" value="1"/>
</dbReference>
<sequence>MVDIQKHILAERALAVARRCVASRFAEAAFVYVAGSLMRGDGTAFSDIDLVVVFPSLERAWRESFTEDGFPVEAFVHDEQTLAHYLHADAESGCPVMVTMVATGSIVGPDFDRARIVQARAESMLAAGPKPLAGASYDMLRYHVTDLADDLRGSRPPEEVAAIAAQLYQKLADLILLGRGAWAGRGKWAPRLMRALDAQLAAEFEGAFRLAAGGDAARLLALADRELALHGGRYFEGFRQEAPLEARRLE</sequence>
<gene>
    <name evidence="2" type="ORF">GR197_16880</name>
</gene>
<organism evidence="2 3">
    <name type="scientific">Rhizobium phaseoli</name>
    <dbReference type="NCBI Taxonomy" id="396"/>
    <lineage>
        <taxon>Bacteria</taxon>
        <taxon>Pseudomonadati</taxon>
        <taxon>Pseudomonadota</taxon>
        <taxon>Alphaproteobacteria</taxon>
        <taxon>Hyphomicrobiales</taxon>
        <taxon>Rhizobiaceae</taxon>
        <taxon>Rhizobium/Agrobacterium group</taxon>
        <taxon>Rhizobium</taxon>
    </lineage>
</organism>
<dbReference type="AlphaFoldDB" id="A0A7K3UEU2"/>
<dbReference type="RefSeq" id="WP_164011850.1">
    <property type="nucleotide sequence ID" value="NZ_WUFT01000010.1"/>
</dbReference>
<dbReference type="Gene3D" id="3.30.460.10">
    <property type="entry name" value="Beta Polymerase, domain 2"/>
    <property type="match status" value="1"/>
</dbReference>
<comment type="caution">
    <text evidence="2">The sequence shown here is derived from an EMBL/GenBank/DDBJ whole genome shotgun (WGS) entry which is preliminary data.</text>
</comment>
<accession>A0A7K3UEU2</accession>
<dbReference type="Pfam" id="PF01909">
    <property type="entry name" value="NTP_transf_2"/>
    <property type="match status" value="1"/>
</dbReference>
<evidence type="ECO:0000259" key="1">
    <source>
        <dbReference type="Pfam" id="PF01909"/>
    </source>
</evidence>
<proteinExistence type="predicted"/>
<dbReference type="Proteomes" id="UP000471753">
    <property type="component" value="Unassembled WGS sequence"/>
</dbReference>
<evidence type="ECO:0000313" key="2">
    <source>
        <dbReference type="EMBL" id="NEJ72190.1"/>
    </source>
</evidence>
<dbReference type="InterPro" id="IPR002934">
    <property type="entry name" value="Polymerase_NTP_transf_dom"/>
</dbReference>
<dbReference type="InterPro" id="IPR043519">
    <property type="entry name" value="NT_sf"/>
</dbReference>
<protein>
    <submittedName>
        <fullName evidence="2">Nucleotidyltransferase domain-containing protein</fullName>
    </submittedName>
</protein>
<evidence type="ECO:0000313" key="3">
    <source>
        <dbReference type="Proteomes" id="UP000471753"/>
    </source>
</evidence>
<keyword evidence="2" id="KW-0808">Transferase</keyword>